<comment type="caution">
    <text evidence="6">The sequence shown here is derived from an EMBL/GenBank/DDBJ whole genome shotgun (WGS) entry which is preliminary data.</text>
</comment>
<dbReference type="GO" id="GO:0022900">
    <property type="term" value="P:electron transport chain"/>
    <property type="evidence" value="ECO:0007669"/>
    <property type="project" value="InterPro"/>
</dbReference>
<dbReference type="InterPro" id="IPR010980">
    <property type="entry name" value="Cyt_c/b562"/>
</dbReference>
<evidence type="ECO:0000313" key="6">
    <source>
        <dbReference type="EMBL" id="OIR07943.1"/>
    </source>
</evidence>
<keyword evidence="3" id="KW-0479">Metal-binding</keyword>
<gene>
    <name evidence="6" type="ORF">GALL_98060</name>
</gene>
<dbReference type="InterPro" id="IPR002321">
    <property type="entry name" value="Cyt_c_II"/>
</dbReference>
<dbReference type="InterPro" id="IPR012127">
    <property type="entry name" value="Cyt_c_prime"/>
</dbReference>
<organism evidence="6">
    <name type="scientific">mine drainage metagenome</name>
    <dbReference type="NCBI Taxonomy" id="410659"/>
    <lineage>
        <taxon>unclassified sequences</taxon>
        <taxon>metagenomes</taxon>
        <taxon>ecological metagenomes</taxon>
    </lineage>
</organism>
<evidence type="ECO:0000256" key="5">
    <source>
        <dbReference type="ARBA" id="ARBA00023004"/>
    </source>
</evidence>
<keyword evidence="4" id="KW-0249">Electron transport</keyword>
<accession>A0A1J5SHN4</accession>
<dbReference type="PIRSF" id="PIRSF000027">
    <property type="entry name" value="Cytc_c_prime"/>
    <property type="match status" value="1"/>
</dbReference>
<keyword evidence="1" id="KW-0813">Transport</keyword>
<keyword evidence="2" id="KW-0349">Heme</keyword>
<dbReference type="SUPFAM" id="SSF47175">
    <property type="entry name" value="Cytochromes"/>
    <property type="match status" value="1"/>
</dbReference>
<keyword evidence="5" id="KW-0408">Iron</keyword>
<dbReference type="PROSITE" id="PS51009">
    <property type="entry name" value="CYTCII"/>
    <property type="match status" value="1"/>
</dbReference>
<dbReference type="GO" id="GO:0020037">
    <property type="term" value="F:heme binding"/>
    <property type="evidence" value="ECO:0007669"/>
    <property type="project" value="InterPro"/>
</dbReference>
<dbReference type="Gene3D" id="1.20.120.10">
    <property type="entry name" value="Cytochrome c/b562"/>
    <property type="match status" value="1"/>
</dbReference>
<evidence type="ECO:0000256" key="1">
    <source>
        <dbReference type="ARBA" id="ARBA00022448"/>
    </source>
</evidence>
<dbReference type="Pfam" id="PF01322">
    <property type="entry name" value="Cytochrom_C_2"/>
    <property type="match status" value="1"/>
</dbReference>
<sequence>MKASLRSIVFSAAAAGTLLASTGMVLAADPIAERIHGFKDNKHAVAAIKDAMASGHQAAITAPAKQIAAFAARIPSLFPAGSTNDDSKARDAIWDNFPDFTAKAQALQSNAQALADLTATGKATPAQVKTAFVKVAESCKACHLRYKEEE</sequence>
<protein>
    <submittedName>
        <fullName evidence="6">Cytochrome c</fullName>
    </submittedName>
</protein>
<reference evidence="6" key="1">
    <citation type="submission" date="2016-10" db="EMBL/GenBank/DDBJ databases">
        <title>Sequence of Gallionella enrichment culture.</title>
        <authorList>
            <person name="Poehlein A."/>
            <person name="Muehling M."/>
            <person name="Daniel R."/>
        </authorList>
    </citation>
    <scope>NUCLEOTIDE SEQUENCE</scope>
</reference>
<evidence type="ECO:0000256" key="2">
    <source>
        <dbReference type="ARBA" id="ARBA00022617"/>
    </source>
</evidence>
<dbReference type="GO" id="GO:0005506">
    <property type="term" value="F:iron ion binding"/>
    <property type="evidence" value="ECO:0007669"/>
    <property type="project" value="InterPro"/>
</dbReference>
<evidence type="ECO:0000256" key="3">
    <source>
        <dbReference type="ARBA" id="ARBA00022723"/>
    </source>
</evidence>
<dbReference type="GO" id="GO:0009055">
    <property type="term" value="F:electron transfer activity"/>
    <property type="evidence" value="ECO:0007669"/>
    <property type="project" value="InterPro"/>
</dbReference>
<dbReference type="GO" id="GO:0042597">
    <property type="term" value="C:periplasmic space"/>
    <property type="evidence" value="ECO:0007669"/>
    <property type="project" value="InterPro"/>
</dbReference>
<dbReference type="AlphaFoldDB" id="A0A1J5SHN4"/>
<name>A0A1J5SHN4_9ZZZZ</name>
<proteinExistence type="predicted"/>
<evidence type="ECO:0000256" key="4">
    <source>
        <dbReference type="ARBA" id="ARBA00022982"/>
    </source>
</evidence>
<dbReference type="EMBL" id="MLJW01000034">
    <property type="protein sequence ID" value="OIR07943.1"/>
    <property type="molecule type" value="Genomic_DNA"/>
</dbReference>